<reference evidence="5" key="1">
    <citation type="submission" date="2019-08" db="EMBL/GenBank/DDBJ databases">
        <authorList>
            <person name="Kucharzyk K."/>
            <person name="Murdoch R.W."/>
            <person name="Higgins S."/>
            <person name="Loffler F."/>
        </authorList>
    </citation>
    <scope>NUCLEOTIDE SEQUENCE</scope>
</reference>
<keyword evidence="2" id="KW-0547">Nucleotide-binding</keyword>
<keyword evidence="5" id="KW-0378">Hydrolase</keyword>
<dbReference type="PANTHER" id="PTHR42788:SF13">
    <property type="entry name" value="ALIPHATIC SULFONATES IMPORT ATP-BINDING PROTEIN SSUB"/>
    <property type="match status" value="1"/>
</dbReference>
<dbReference type="InterPro" id="IPR017871">
    <property type="entry name" value="ABC_transporter-like_CS"/>
</dbReference>
<dbReference type="EC" id="3.6.3.-" evidence="5"/>
<dbReference type="SUPFAM" id="SSF52540">
    <property type="entry name" value="P-loop containing nucleoside triphosphate hydrolases"/>
    <property type="match status" value="1"/>
</dbReference>
<dbReference type="PROSITE" id="PS00211">
    <property type="entry name" value="ABC_TRANSPORTER_1"/>
    <property type="match status" value="1"/>
</dbReference>
<dbReference type="Pfam" id="PF00005">
    <property type="entry name" value="ABC_tran"/>
    <property type="match status" value="1"/>
</dbReference>
<evidence type="ECO:0000259" key="4">
    <source>
        <dbReference type="PROSITE" id="PS50893"/>
    </source>
</evidence>
<gene>
    <name evidence="5" type="primary">ssuB_6</name>
    <name evidence="5" type="ORF">SDC9_12105</name>
</gene>
<dbReference type="GO" id="GO:0016887">
    <property type="term" value="F:ATP hydrolysis activity"/>
    <property type="evidence" value="ECO:0007669"/>
    <property type="project" value="InterPro"/>
</dbReference>
<evidence type="ECO:0000256" key="2">
    <source>
        <dbReference type="ARBA" id="ARBA00022741"/>
    </source>
</evidence>
<evidence type="ECO:0000256" key="3">
    <source>
        <dbReference type="ARBA" id="ARBA00022840"/>
    </source>
</evidence>
<protein>
    <submittedName>
        <fullName evidence="5">Aliphatic sulfonates import ATP-binding protein SsuB</fullName>
        <ecNumber evidence="5">3.6.3.-</ecNumber>
    </submittedName>
</protein>
<dbReference type="InterPro" id="IPR027417">
    <property type="entry name" value="P-loop_NTPase"/>
</dbReference>
<dbReference type="InterPro" id="IPR003593">
    <property type="entry name" value="AAA+_ATPase"/>
</dbReference>
<dbReference type="EMBL" id="VSSQ01000032">
    <property type="protein sequence ID" value="MPL66430.1"/>
    <property type="molecule type" value="Genomic_DNA"/>
</dbReference>
<accession>A0A644THR7</accession>
<feature type="domain" description="ABC transporter" evidence="4">
    <location>
        <begin position="9"/>
        <end position="229"/>
    </location>
</feature>
<dbReference type="Gene3D" id="3.40.50.300">
    <property type="entry name" value="P-loop containing nucleotide triphosphate hydrolases"/>
    <property type="match status" value="1"/>
</dbReference>
<evidence type="ECO:0000313" key="5">
    <source>
        <dbReference type="EMBL" id="MPL66430.1"/>
    </source>
</evidence>
<comment type="caution">
    <text evidence="5">The sequence shown here is derived from an EMBL/GenBank/DDBJ whole genome shotgun (WGS) entry which is preliminary data.</text>
</comment>
<keyword evidence="1" id="KW-0813">Transport</keyword>
<proteinExistence type="predicted"/>
<dbReference type="PROSITE" id="PS50893">
    <property type="entry name" value="ABC_TRANSPORTER_2"/>
    <property type="match status" value="1"/>
</dbReference>
<dbReference type="SMART" id="SM00382">
    <property type="entry name" value="AAA"/>
    <property type="match status" value="1"/>
</dbReference>
<dbReference type="InterPro" id="IPR050166">
    <property type="entry name" value="ABC_transporter_ATP-bind"/>
</dbReference>
<dbReference type="AlphaFoldDB" id="A0A644THR7"/>
<organism evidence="5">
    <name type="scientific">bioreactor metagenome</name>
    <dbReference type="NCBI Taxonomy" id="1076179"/>
    <lineage>
        <taxon>unclassified sequences</taxon>
        <taxon>metagenomes</taxon>
        <taxon>ecological metagenomes</taxon>
    </lineage>
</organism>
<evidence type="ECO:0000256" key="1">
    <source>
        <dbReference type="ARBA" id="ARBA00022448"/>
    </source>
</evidence>
<name>A0A644THR7_9ZZZZ</name>
<dbReference type="PANTHER" id="PTHR42788">
    <property type="entry name" value="TAURINE IMPORT ATP-BINDING PROTEIN-RELATED"/>
    <property type="match status" value="1"/>
</dbReference>
<dbReference type="InterPro" id="IPR003439">
    <property type="entry name" value="ABC_transporter-like_ATP-bd"/>
</dbReference>
<sequence length="242" mass="26680">MSLATDQPLKAEAISKSFGPRQVLAGISADFPRSSVTAILGPSGCGKTSFLNILAGLIPADSGRLTGFPKASFSYSFQDPRLLSWLSCLDNVLFALSGLEDRKTCGERALRFIAAAGLEAYSAFKPPQLSGGMRRRLSLARAFSYPSDVLLLDEAFASVDLKLRIELMDLFSLLWREEKRTTIFVTHDVQDALYLADRILVFSSRPARLLDALGIDTPREDRSYGSKAFSELEELLYRKILS</sequence>
<keyword evidence="3 5" id="KW-0067">ATP-binding</keyword>
<dbReference type="GO" id="GO:0005524">
    <property type="term" value="F:ATP binding"/>
    <property type="evidence" value="ECO:0007669"/>
    <property type="project" value="UniProtKB-KW"/>
</dbReference>